<reference evidence="1" key="1">
    <citation type="submission" date="2014-09" db="EMBL/GenBank/DDBJ databases">
        <authorList>
            <person name="Magalhaes I.L.F."/>
            <person name="Oliveira U."/>
            <person name="Santos F.R."/>
            <person name="Vidigal T.H.D.A."/>
            <person name="Brescovit A.D."/>
            <person name="Santos A.J."/>
        </authorList>
    </citation>
    <scope>NUCLEOTIDE SEQUENCE</scope>
    <source>
        <tissue evidence="1">Shoot tissue taken approximately 20 cm above the soil surface</tissue>
    </source>
</reference>
<protein>
    <submittedName>
        <fullName evidence="1">Uncharacterized protein</fullName>
    </submittedName>
</protein>
<sequence>MQAHSPCQKACMITVATLALNKSSNQHIHPWF</sequence>
<evidence type="ECO:0000313" key="1">
    <source>
        <dbReference type="EMBL" id="JAD41587.1"/>
    </source>
</evidence>
<organism evidence="1">
    <name type="scientific">Arundo donax</name>
    <name type="common">Giant reed</name>
    <name type="synonym">Donax arundinaceus</name>
    <dbReference type="NCBI Taxonomy" id="35708"/>
    <lineage>
        <taxon>Eukaryota</taxon>
        <taxon>Viridiplantae</taxon>
        <taxon>Streptophyta</taxon>
        <taxon>Embryophyta</taxon>
        <taxon>Tracheophyta</taxon>
        <taxon>Spermatophyta</taxon>
        <taxon>Magnoliopsida</taxon>
        <taxon>Liliopsida</taxon>
        <taxon>Poales</taxon>
        <taxon>Poaceae</taxon>
        <taxon>PACMAD clade</taxon>
        <taxon>Arundinoideae</taxon>
        <taxon>Arundineae</taxon>
        <taxon>Arundo</taxon>
    </lineage>
</organism>
<dbReference type="AlphaFoldDB" id="A0A0A9A3J2"/>
<accession>A0A0A9A3J2</accession>
<name>A0A0A9A3J2_ARUDO</name>
<reference evidence="1" key="2">
    <citation type="journal article" date="2015" name="Data Brief">
        <title>Shoot transcriptome of the giant reed, Arundo donax.</title>
        <authorList>
            <person name="Barrero R.A."/>
            <person name="Guerrero F.D."/>
            <person name="Moolhuijzen P."/>
            <person name="Goolsby J.A."/>
            <person name="Tidwell J."/>
            <person name="Bellgard S.E."/>
            <person name="Bellgard M.I."/>
        </authorList>
    </citation>
    <scope>NUCLEOTIDE SEQUENCE</scope>
    <source>
        <tissue evidence="1">Shoot tissue taken approximately 20 cm above the soil surface</tissue>
    </source>
</reference>
<dbReference type="EMBL" id="GBRH01256308">
    <property type="protein sequence ID" value="JAD41587.1"/>
    <property type="molecule type" value="Transcribed_RNA"/>
</dbReference>
<proteinExistence type="predicted"/>